<dbReference type="Proteomes" id="UP000639010">
    <property type="component" value="Unassembled WGS sequence"/>
</dbReference>
<keyword evidence="5" id="KW-0520">NAD</keyword>
<evidence type="ECO:0000256" key="4">
    <source>
        <dbReference type="ARBA" id="ARBA00022857"/>
    </source>
</evidence>
<keyword evidence="4" id="KW-0521">NADP</keyword>
<evidence type="ECO:0000256" key="2">
    <source>
        <dbReference type="ARBA" id="ARBA00022729"/>
    </source>
</evidence>
<sequence>MRQDFVIIGSGISGMTAALLLARQGHKVTLVEKFQSASPTVRGFSRQGVYFDTGLHYTGSFAPGEILDVYFKYLGLKGIVRAPFDPHCFDRLRYPKQKVEFQLPVGYEQIQVRLCENFPREAKAIRTYLADVRKNFEHSPFLNLEHKVSVDTLESPVTLETYLNELTNDRLLKSVLGIHALLYGVPPQEIAFSDHAKIAGSYYQSVHGIVGGGLSVVRAFEAALEDSKIEVRYGNGAKQVQLTPAGKICGLILDDNEIIETDQILSTIHPAKLLELVPDGAFRPTFSRRLRELVDTPSAYMLFGISEKPLPILERSNLFVCPETDVDNFFQPNRLPEQGPWYLASTKQDSEKRGVVVIAPGSIQDVAAWKSSKLGKRSFEYRAHKQKRLDHMRTALLKHVPELESVRFVEGATPLTLRDYMNTPTGSLYGIRHTVNQFNPAPATRIPGLLLAGQSIVAPGLLGAVISAFLTCGFIIGHNKLRKELRACN</sequence>
<keyword evidence="6" id="KW-1133">Transmembrane helix</keyword>
<evidence type="ECO:0000313" key="9">
    <source>
        <dbReference type="Proteomes" id="UP000639010"/>
    </source>
</evidence>
<keyword evidence="1" id="KW-0285">Flavoprotein</keyword>
<keyword evidence="9" id="KW-1185">Reference proteome</keyword>
<dbReference type="InterPro" id="IPR036188">
    <property type="entry name" value="FAD/NAD-bd_sf"/>
</dbReference>
<keyword evidence="6" id="KW-0472">Membrane</keyword>
<comment type="caution">
    <text evidence="8">The sequence shown here is derived from an EMBL/GenBank/DDBJ whole genome shotgun (WGS) entry which is preliminary data.</text>
</comment>
<organism evidence="8 9">
    <name type="scientific">Desulfomicrobium macestii</name>
    <dbReference type="NCBI Taxonomy" id="90731"/>
    <lineage>
        <taxon>Bacteria</taxon>
        <taxon>Pseudomonadati</taxon>
        <taxon>Thermodesulfobacteriota</taxon>
        <taxon>Desulfovibrionia</taxon>
        <taxon>Desulfovibrionales</taxon>
        <taxon>Desulfomicrobiaceae</taxon>
        <taxon>Desulfomicrobium</taxon>
    </lineage>
</organism>
<dbReference type="Gene3D" id="3.50.50.60">
    <property type="entry name" value="FAD/NAD(P)-binding domain"/>
    <property type="match status" value="2"/>
</dbReference>
<evidence type="ECO:0000256" key="5">
    <source>
        <dbReference type="ARBA" id="ARBA00023027"/>
    </source>
</evidence>
<evidence type="ECO:0000256" key="1">
    <source>
        <dbReference type="ARBA" id="ARBA00022630"/>
    </source>
</evidence>
<dbReference type="EC" id="1.3.99.23" evidence="8"/>
<keyword evidence="6" id="KW-0812">Transmembrane</keyword>
<dbReference type="RefSeq" id="WP_192624541.1">
    <property type="nucleotide sequence ID" value="NZ_JADBGG010000030.1"/>
</dbReference>
<name>A0ABR9H7E5_9BACT</name>
<dbReference type="PANTHER" id="PTHR46091">
    <property type="entry name" value="BLR7054 PROTEIN"/>
    <property type="match status" value="1"/>
</dbReference>
<protein>
    <submittedName>
        <fullName evidence="8">All-trans-retinol 13,14-reductase</fullName>
        <ecNumber evidence="8">1.3.99.23</ecNumber>
    </submittedName>
</protein>
<feature type="domain" description="Amine oxidase" evidence="7">
    <location>
        <begin position="12"/>
        <end position="309"/>
    </location>
</feature>
<dbReference type="Pfam" id="PF01593">
    <property type="entry name" value="Amino_oxidase"/>
    <property type="match status" value="1"/>
</dbReference>
<evidence type="ECO:0000256" key="3">
    <source>
        <dbReference type="ARBA" id="ARBA00022827"/>
    </source>
</evidence>
<gene>
    <name evidence="8" type="ORF">H4684_003280</name>
</gene>
<dbReference type="InterPro" id="IPR052206">
    <property type="entry name" value="Retinol_saturase"/>
</dbReference>
<dbReference type="SUPFAM" id="SSF51905">
    <property type="entry name" value="FAD/NAD(P)-binding domain"/>
    <property type="match status" value="1"/>
</dbReference>
<evidence type="ECO:0000313" key="8">
    <source>
        <dbReference type="EMBL" id="MBE1426614.1"/>
    </source>
</evidence>
<accession>A0ABR9H7E5</accession>
<keyword evidence="2" id="KW-0732">Signal</keyword>
<proteinExistence type="predicted"/>
<dbReference type="GO" id="GO:0051786">
    <property type="term" value="F:all-trans-retinol 13,14-reductase activity"/>
    <property type="evidence" value="ECO:0007669"/>
    <property type="project" value="UniProtKB-EC"/>
</dbReference>
<keyword evidence="8" id="KW-0560">Oxidoreductase</keyword>
<evidence type="ECO:0000256" key="6">
    <source>
        <dbReference type="SAM" id="Phobius"/>
    </source>
</evidence>
<dbReference type="EMBL" id="JADBGG010000030">
    <property type="protein sequence ID" value="MBE1426614.1"/>
    <property type="molecule type" value="Genomic_DNA"/>
</dbReference>
<dbReference type="InterPro" id="IPR002937">
    <property type="entry name" value="Amino_oxidase"/>
</dbReference>
<keyword evidence="3" id="KW-0274">FAD</keyword>
<reference evidence="8 9" key="1">
    <citation type="submission" date="2020-10" db="EMBL/GenBank/DDBJ databases">
        <title>Genomic Encyclopedia of Type Strains, Phase IV (KMG-IV): sequencing the most valuable type-strain genomes for metagenomic binning, comparative biology and taxonomic classification.</title>
        <authorList>
            <person name="Goeker M."/>
        </authorList>
    </citation>
    <scope>NUCLEOTIDE SEQUENCE [LARGE SCALE GENOMIC DNA]</scope>
    <source>
        <strain evidence="8 9">DSM 4194</strain>
    </source>
</reference>
<feature type="transmembrane region" description="Helical" evidence="6">
    <location>
        <begin position="456"/>
        <end position="476"/>
    </location>
</feature>
<evidence type="ECO:0000259" key="7">
    <source>
        <dbReference type="Pfam" id="PF01593"/>
    </source>
</evidence>
<dbReference type="PANTHER" id="PTHR46091:SF3">
    <property type="entry name" value="AMINE OXIDASE DOMAIN-CONTAINING PROTEIN"/>
    <property type="match status" value="1"/>
</dbReference>